<dbReference type="RefSeq" id="WP_009454548.1">
    <property type="nucleotide sequence ID" value="NZ_AGIZ01000002.1"/>
</dbReference>
<evidence type="ECO:0000256" key="1">
    <source>
        <dbReference type="SAM" id="Phobius"/>
    </source>
</evidence>
<feature type="transmembrane region" description="Helical" evidence="1">
    <location>
        <begin position="84"/>
        <end position="102"/>
    </location>
</feature>
<keyword evidence="4" id="KW-1185">Reference proteome</keyword>
<evidence type="ECO:0000256" key="2">
    <source>
        <dbReference type="SAM" id="SignalP"/>
    </source>
</evidence>
<keyword evidence="1" id="KW-1133">Transmembrane helix</keyword>
<gene>
    <name evidence="3" type="ORF">FJSC11DRAFT_0554</name>
</gene>
<accession>G6FNX4</accession>
<keyword evidence="2" id="KW-0732">Signal</keyword>
<organism evidence="3 4">
    <name type="scientific">Fischerella thermalis JSC-11</name>
    <dbReference type="NCBI Taxonomy" id="741277"/>
    <lineage>
        <taxon>Bacteria</taxon>
        <taxon>Bacillati</taxon>
        <taxon>Cyanobacteriota</taxon>
        <taxon>Cyanophyceae</taxon>
        <taxon>Nostocales</taxon>
        <taxon>Hapalosiphonaceae</taxon>
        <taxon>Fischerella</taxon>
    </lineage>
</organism>
<name>G6FNX4_9CYAN</name>
<feature type="chain" id="PRO_5003488904" evidence="2">
    <location>
        <begin position="25"/>
        <end position="119"/>
    </location>
</feature>
<proteinExistence type="predicted"/>
<protein>
    <submittedName>
        <fullName evidence="3">Uncharacterized protein</fullName>
    </submittedName>
</protein>
<reference evidence="3 4" key="1">
    <citation type="submission" date="2011-09" db="EMBL/GenBank/DDBJ databases">
        <title>The draft genome of Fischerella sp. JSC-11.</title>
        <authorList>
            <consortium name="US DOE Joint Genome Institute (JGI-PGF)"/>
            <person name="Lucas S."/>
            <person name="Han J."/>
            <person name="Lapidus A."/>
            <person name="Cheng J.-F."/>
            <person name="Goodwin L."/>
            <person name="Pitluck S."/>
            <person name="Peters L."/>
            <person name="Land M.L."/>
            <person name="Hauser L."/>
            <person name="Sarkisova S."/>
            <person name="Bryant D.A."/>
            <person name="Brown I."/>
            <person name="Woyke T.J."/>
        </authorList>
    </citation>
    <scope>NUCLEOTIDE SEQUENCE [LARGE SCALE GENOMIC DNA]</scope>
    <source>
        <strain evidence="3 4">JSC-11</strain>
    </source>
</reference>
<evidence type="ECO:0000313" key="3">
    <source>
        <dbReference type="EMBL" id="EHC18574.1"/>
    </source>
</evidence>
<evidence type="ECO:0000313" key="4">
    <source>
        <dbReference type="Proteomes" id="UP000004344"/>
    </source>
</evidence>
<keyword evidence="1" id="KW-0812">Transmembrane</keyword>
<dbReference type="Proteomes" id="UP000004344">
    <property type="component" value="Unassembled WGS sequence"/>
</dbReference>
<dbReference type="PATRIC" id="fig|741277.3.peg.642"/>
<dbReference type="EMBL" id="AGIZ01000002">
    <property type="protein sequence ID" value="EHC18574.1"/>
    <property type="molecule type" value="Genomic_DNA"/>
</dbReference>
<keyword evidence="1" id="KW-0472">Membrane</keyword>
<comment type="caution">
    <text evidence="3">The sequence shown here is derived from an EMBL/GenBank/DDBJ whole genome shotgun (WGS) entry which is preliminary data.</text>
</comment>
<dbReference type="AlphaFoldDB" id="G6FNX4"/>
<feature type="signal peptide" evidence="2">
    <location>
        <begin position="1"/>
        <end position="24"/>
    </location>
</feature>
<sequence>MLKKSFAFGLLAAGLMIAPGAALADVQSSQQNATQNGAAVGVGNTVVNQANQTAIQDITKIKNGISCHGSYNAQVSGQNLHKTVLLLVLLTPLLTLVAKLLYKPLLRLLTVSTTATKLY</sequence>